<keyword evidence="1" id="KW-0732">Signal</keyword>
<proteinExistence type="inferred from homology"/>
<sequence>MDSQIEEVFDPGVPAVAKRIRVFDDAKDPNLVDRMASFQAQFSLQVNVDRVTLIRPNILLATTSTTSSVGRMPLVVPLVPRDGKWWLPTWWVCAAAGPQAHASAACR</sequence>
<dbReference type="InterPro" id="IPR058644">
    <property type="entry name" value="Mtb12-like_C"/>
</dbReference>
<evidence type="ECO:0000313" key="5">
    <source>
        <dbReference type="Proteomes" id="UP001551658"/>
    </source>
</evidence>
<name>A0ABV3FHP6_9NOCA</name>
<reference evidence="4 5" key="1">
    <citation type="submission" date="2024-06" db="EMBL/GenBank/DDBJ databases">
        <title>The Natural Products Discovery Center: Release of the First 8490 Sequenced Strains for Exploring Actinobacteria Biosynthetic Diversity.</title>
        <authorList>
            <person name="Kalkreuter E."/>
            <person name="Kautsar S.A."/>
            <person name="Yang D."/>
            <person name="Bader C.D."/>
            <person name="Teijaro C.N."/>
            <person name="Fluegel L."/>
            <person name="Davis C.M."/>
            <person name="Simpson J.R."/>
            <person name="Lauterbach L."/>
            <person name="Steele A.D."/>
            <person name="Gui C."/>
            <person name="Meng S."/>
            <person name="Li G."/>
            <person name="Viehrig K."/>
            <person name="Ye F."/>
            <person name="Su P."/>
            <person name="Kiefer A.F."/>
            <person name="Nichols A."/>
            <person name="Cepeda A.J."/>
            <person name="Yan W."/>
            <person name="Fan B."/>
            <person name="Jiang Y."/>
            <person name="Adhikari A."/>
            <person name="Zheng C.-J."/>
            <person name="Schuster L."/>
            <person name="Cowan T.M."/>
            <person name="Smanski M.J."/>
            <person name="Chevrette M.G."/>
            <person name="De Carvalho L.P.S."/>
            <person name="Shen B."/>
        </authorList>
    </citation>
    <scope>NUCLEOTIDE SEQUENCE [LARGE SCALE GENOMIC DNA]</scope>
    <source>
        <strain evidence="4 5">NPDC050671</strain>
    </source>
</reference>
<comment type="caution">
    <text evidence="4">The sequence shown here is derived from an EMBL/GenBank/DDBJ whole genome shotgun (WGS) entry which is preliminary data.</text>
</comment>
<evidence type="ECO:0000259" key="3">
    <source>
        <dbReference type="Pfam" id="PF26580"/>
    </source>
</evidence>
<gene>
    <name evidence="4" type="ORF">AB0H72_31380</name>
</gene>
<comment type="similarity">
    <text evidence="2">Belongs to the MTB12 family.</text>
</comment>
<accession>A0ABV3FHP6</accession>
<evidence type="ECO:0000256" key="2">
    <source>
        <dbReference type="ARBA" id="ARBA00093774"/>
    </source>
</evidence>
<protein>
    <recommendedName>
        <fullName evidence="3">Low molecular weight antigen MTB12-like C-terminal domain-containing protein</fullName>
    </recommendedName>
</protein>
<dbReference type="EMBL" id="JBFAIH010000026">
    <property type="protein sequence ID" value="MEV0367201.1"/>
    <property type="molecule type" value="Genomic_DNA"/>
</dbReference>
<evidence type="ECO:0000313" key="4">
    <source>
        <dbReference type="EMBL" id="MEV0367201.1"/>
    </source>
</evidence>
<dbReference type="RefSeq" id="WP_357986411.1">
    <property type="nucleotide sequence ID" value="NZ_JBFAIH010000026.1"/>
</dbReference>
<feature type="domain" description="Low molecular weight antigen MTB12-like C-terminal" evidence="3">
    <location>
        <begin position="3"/>
        <end position="96"/>
    </location>
</feature>
<dbReference type="Proteomes" id="UP001551658">
    <property type="component" value="Unassembled WGS sequence"/>
</dbReference>
<keyword evidence="5" id="KW-1185">Reference proteome</keyword>
<evidence type="ECO:0000256" key="1">
    <source>
        <dbReference type="ARBA" id="ARBA00022729"/>
    </source>
</evidence>
<organism evidence="4 5">
    <name type="scientific">Nocardia fusca</name>
    <dbReference type="NCBI Taxonomy" id="941183"/>
    <lineage>
        <taxon>Bacteria</taxon>
        <taxon>Bacillati</taxon>
        <taxon>Actinomycetota</taxon>
        <taxon>Actinomycetes</taxon>
        <taxon>Mycobacteriales</taxon>
        <taxon>Nocardiaceae</taxon>
        <taxon>Nocardia</taxon>
    </lineage>
</organism>
<dbReference type="Pfam" id="PF26580">
    <property type="entry name" value="Mtb12_C"/>
    <property type="match status" value="1"/>
</dbReference>